<name>A0A316X353_9FLAO</name>
<dbReference type="NCBIfam" id="TIGR04183">
    <property type="entry name" value="Por_Secre_tail"/>
    <property type="match status" value="1"/>
</dbReference>
<feature type="signal peptide" evidence="2">
    <location>
        <begin position="1"/>
        <end position="22"/>
    </location>
</feature>
<dbReference type="Pfam" id="PF18962">
    <property type="entry name" value="Por_Secre_tail"/>
    <property type="match status" value="1"/>
</dbReference>
<keyword evidence="1 2" id="KW-0732">Signal</keyword>
<dbReference type="AlphaFoldDB" id="A0A316X353"/>
<sequence length="315" mass="34810">MKKSIFLLSFLISALGYSQVLEDENFNSYPNGTITDWYVVGNPAPVLEALPLNGEKVLKVTVPYSHVPNIVEIQKNQNFQNLWNNRQVGNNIIKGEIDILNSNIYMAGSIGVFDTNGQQIVGIWTGSASSNGPIYGTAKVVKKSDNTVTTYDVMLSNSSSNPVKISYTYNSETGEVSWKTPTNTYILNSSNPQYNVIPNQSIKENKIRLELIHMSSASLTIDNYKTEAISDAALNTSEHTIVKNNKISIYPNPSKDYINIDAKNIKSIEIMDMTGRVVDKPAVSSSVNISNLSSGNYMIKVTTDNFTTTEKIIKK</sequence>
<organism evidence="4 5">
    <name type="scientific">Chryseobacterium oncorhynchi</name>
    <dbReference type="NCBI Taxonomy" id="741074"/>
    <lineage>
        <taxon>Bacteria</taxon>
        <taxon>Pseudomonadati</taxon>
        <taxon>Bacteroidota</taxon>
        <taxon>Flavobacteriia</taxon>
        <taxon>Flavobacteriales</taxon>
        <taxon>Weeksellaceae</taxon>
        <taxon>Chryseobacterium group</taxon>
        <taxon>Chryseobacterium</taxon>
    </lineage>
</organism>
<dbReference type="Proteomes" id="UP000236182">
    <property type="component" value="Unassembled WGS sequence"/>
</dbReference>
<feature type="chain" id="PRO_5016467241" description="Secretion system C-terminal sorting domain-containing protein" evidence="2">
    <location>
        <begin position="23"/>
        <end position="315"/>
    </location>
</feature>
<reference evidence="4" key="1">
    <citation type="submission" date="2018-04" db="EMBL/GenBank/DDBJ databases">
        <title>Draft Genome Sequences of Chryseobacterium lactis NCTC11390T isolated from milk, Chryseobacterium oncorhynchi 701B-08T from rainbow trout, and Chryseobacterium viscerum 687B-08T from diseased fish.</title>
        <authorList>
            <person name="Jeong J.-J."/>
            <person name="Lee Y.J."/>
            <person name="Pathiraja D."/>
            <person name="Park B."/>
            <person name="Choi I.-G."/>
            <person name="Kim K.D."/>
        </authorList>
    </citation>
    <scope>NUCLEOTIDE SEQUENCE [LARGE SCALE GENOMIC DNA]</scope>
    <source>
        <strain evidence="4">701B-08</strain>
    </source>
</reference>
<dbReference type="RefSeq" id="WP_109618329.1">
    <property type="nucleotide sequence ID" value="NZ_PPEI02000001.1"/>
</dbReference>
<proteinExistence type="predicted"/>
<evidence type="ECO:0000259" key="3">
    <source>
        <dbReference type="Pfam" id="PF18962"/>
    </source>
</evidence>
<comment type="caution">
    <text evidence="4">The sequence shown here is derived from an EMBL/GenBank/DDBJ whole genome shotgun (WGS) entry which is preliminary data.</text>
</comment>
<keyword evidence="5" id="KW-1185">Reference proteome</keyword>
<evidence type="ECO:0000256" key="1">
    <source>
        <dbReference type="ARBA" id="ARBA00022729"/>
    </source>
</evidence>
<evidence type="ECO:0000313" key="5">
    <source>
        <dbReference type="Proteomes" id="UP000236182"/>
    </source>
</evidence>
<dbReference type="EMBL" id="PPEI02000001">
    <property type="protein sequence ID" value="PWN67729.1"/>
    <property type="molecule type" value="Genomic_DNA"/>
</dbReference>
<feature type="domain" description="Secretion system C-terminal sorting" evidence="3">
    <location>
        <begin position="249"/>
        <end position="313"/>
    </location>
</feature>
<accession>A0A316X353</accession>
<dbReference type="InterPro" id="IPR026444">
    <property type="entry name" value="Secre_tail"/>
</dbReference>
<evidence type="ECO:0000256" key="2">
    <source>
        <dbReference type="SAM" id="SignalP"/>
    </source>
</evidence>
<evidence type="ECO:0000313" key="4">
    <source>
        <dbReference type="EMBL" id="PWN67729.1"/>
    </source>
</evidence>
<dbReference type="OrthoDB" id="9813840at2"/>
<gene>
    <name evidence="4" type="ORF">C1638_003800</name>
</gene>
<protein>
    <recommendedName>
        <fullName evidence="3">Secretion system C-terminal sorting domain-containing protein</fullName>
    </recommendedName>
</protein>